<reference evidence="11 12" key="1">
    <citation type="submission" date="2018-09" db="EMBL/GenBank/DDBJ databases">
        <title>Characterization of the phylogenetic diversity of five novel species belonging to the genus Bifidobacterium.</title>
        <authorList>
            <person name="Lugli G.A."/>
            <person name="Duranti S."/>
            <person name="Milani C."/>
        </authorList>
    </citation>
    <scope>NUCLEOTIDE SEQUENCE [LARGE SCALE GENOMIC DNA]</scope>
    <source>
        <strain evidence="11 12">2033B</strain>
    </source>
</reference>
<dbReference type="CDD" id="cd00082">
    <property type="entry name" value="HisKA"/>
    <property type="match status" value="1"/>
</dbReference>
<dbReference type="GO" id="GO:0016036">
    <property type="term" value="P:cellular response to phosphate starvation"/>
    <property type="evidence" value="ECO:0007669"/>
    <property type="project" value="TreeGrafter"/>
</dbReference>
<dbReference type="PANTHER" id="PTHR45453">
    <property type="entry name" value="PHOSPHATE REGULON SENSOR PROTEIN PHOR"/>
    <property type="match status" value="1"/>
</dbReference>
<dbReference type="InterPro" id="IPR036890">
    <property type="entry name" value="HATPase_C_sf"/>
</dbReference>
<dbReference type="InterPro" id="IPR004358">
    <property type="entry name" value="Sig_transdc_His_kin-like_C"/>
</dbReference>
<feature type="region of interest" description="Disordered" evidence="9">
    <location>
        <begin position="46"/>
        <end position="87"/>
    </location>
</feature>
<evidence type="ECO:0000256" key="5">
    <source>
        <dbReference type="ARBA" id="ARBA00022679"/>
    </source>
</evidence>
<dbReference type="PROSITE" id="PS50109">
    <property type="entry name" value="HIS_KIN"/>
    <property type="match status" value="1"/>
</dbReference>
<evidence type="ECO:0000256" key="7">
    <source>
        <dbReference type="ARBA" id="ARBA00023012"/>
    </source>
</evidence>
<dbReference type="GO" id="GO:0005886">
    <property type="term" value="C:plasma membrane"/>
    <property type="evidence" value="ECO:0007669"/>
    <property type="project" value="UniProtKB-SubCell"/>
</dbReference>
<name>A0A430FX38_9BIFI</name>
<comment type="caution">
    <text evidence="11">The sequence shown here is derived from an EMBL/GenBank/DDBJ whole genome shotgun (WGS) entry which is preliminary data.</text>
</comment>
<dbReference type="Proteomes" id="UP000287470">
    <property type="component" value="Unassembled WGS sequence"/>
</dbReference>
<dbReference type="SUPFAM" id="SSF55874">
    <property type="entry name" value="ATPase domain of HSP90 chaperone/DNA topoisomerase II/histidine kinase"/>
    <property type="match status" value="1"/>
</dbReference>
<comment type="subcellular location">
    <subcellularLocation>
        <location evidence="2">Cell membrane</location>
    </subcellularLocation>
</comment>
<keyword evidence="5" id="KW-0808">Transferase</keyword>
<dbReference type="InterPro" id="IPR003594">
    <property type="entry name" value="HATPase_dom"/>
</dbReference>
<dbReference type="PANTHER" id="PTHR45453:SF1">
    <property type="entry name" value="PHOSPHATE REGULON SENSOR PROTEIN PHOR"/>
    <property type="match status" value="1"/>
</dbReference>
<dbReference type="RefSeq" id="WP_241222786.1">
    <property type="nucleotide sequence ID" value="NZ_QXGK01000001.1"/>
</dbReference>
<evidence type="ECO:0000256" key="8">
    <source>
        <dbReference type="ARBA" id="ARBA00039401"/>
    </source>
</evidence>
<accession>A0A430FX38</accession>
<dbReference type="AlphaFoldDB" id="A0A430FX38"/>
<dbReference type="EC" id="2.7.13.3" evidence="3"/>
<dbReference type="InterPro" id="IPR050351">
    <property type="entry name" value="BphY/WalK/GraS-like"/>
</dbReference>
<dbReference type="EMBL" id="QXGK01000001">
    <property type="protein sequence ID" value="RSX58846.1"/>
    <property type="molecule type" value="Genomic_DNA"/>
</dbReference>
<evidence type="ECO:0000256" key="6">
    <source>
        <dbReference type="ARBA" id="ARBA00022777"/>
    </source>
</evidence>
<evidence type="ECO:0000256" key="4">
    <source>
        <dbReference type="ARBA" id="ARBA00022553"/>
    </source>
</evidence>
<dbReference type="PRINTS" id="PR00344">
    <property type="entry name" value="BCTRLSENSOR"/>
</dbReference>
<evidence type="ECO:0000256" key="3">
    <source>
        <dbReference type="ARBA" id="ARBA00012438"/>
    </source>
</evidence>
<evidence type="ECO:0000256" key="2">
    <source>
        <dbReference type="ARBA" id="ARBA00004236"/>
    </source>
</evidence>
<dbReference type="InterPro" id="IPR005467">
    <property type="entry name" value="His_kinase_dom"/>
</dbReference>
<keyword evidence="7" id="KW-0902">Two-component regulatory system</keyword>
<dbReference type="Pfam" id="PF02518">
    <property type="entry name" value="HATPase_c"/>
    <property type="match status" value="1"/>
</dbReference>
<dbReference type="Gene3D" id="1.10.287.130">
    <property type="match status" value="1"/>
</dbReference>
<keyword evidence="4" id="KW-0597">Phosphoprotein</keyword>
<dbReference type="SUPFAM" id="SSF47384">
    <property type="entry name" value="Homodimeric domain of signal transducing histidine kinase"/>
    <property type="match status" value="1"/>
</dbReference>
<dbReference type="CDD" id="cd00075">
    <property type="entry name" value="HATPase"/>
    <property type="match status" value="1"/>
</dbReference>
<feature type="compositionally biased region" description="Low complexity" evidence="9">
    <location>
        <begin position="46"/>
        <end position="57"/>
    </location>
</feature>
<protein>
    <recommendedName>
        <fullName evidence="8">Sensor-like histidine kinase SenX3</fullName>
        <ecNumber evidence="3">2.7.13.3</ecNumber>
    </recommendedName>
</protein>
<keyword evidence="6 11" id="KW-0418">Kinase</keyword>
<dbReference type="SMART" id="SM00387">
    <property type="entry name" value="HATPase_c"/>
    <property type="match status" value="1"/>
</dbReference>
<gene>
    <name evidence="11" type="ORF">D2E24_0142</name>
</gene>
<keyword evidence="12" id="KW-1185">Reference proteome</keyword>
<dbReference type="GO" id="GO:0000155">
    <property type="term" value="F:phosphorelay sensor kinase activity"/>
    <property type="evidence" value="ECO:0007669"/>
    <property type="project" value="InterPro"/>
</dbReference>
<dbReference type="InterPro" id="IPR036097">
    <property type="entry name" value="HisK_dim/P_sf"/>
</dbReference>
<proteinExistence type="predicted"/>
<evidence type="ECO:0000259" key="10">
    <source>
        <dbReference type="PROSITE" id="PS50109"/>
    </source>
</evidence>
<organism evidence="11 12">
    <name type="scientific">Bifidobacterium samirii</name>
    <dbReference type="NCBI Taxonomy" id="2306974"/>
    <lineage>
        <taxon>Bacteria</taxon>
        <taxon>Bacillati</taxon>
        <taxon>Actinomycetota</taxon>
        <taxon>Actinomycetes</taxon>
        <taxon>Bifidobacteriales</taxon>
        <taxon>Bifidobacteriaceae</taxon>
        <taxon>Bifidobacterium</taxon>
    </lineage>
</organism>
<evidence type="ECO:0000256" key="9">
    <source>
        <dbReference type="SAM" id="MobiDB-lite"/>
    </source>
</evidence>
<comment type="catalytic activity">
    <reaction evidence="1">
        <text>ATP + protein L-histidine = ADP + protein N-phospho-L-histidine.</text>
        <dbReference type="EC" id="2.7.13.3"/>
    </reaction>
</comment>
<dbReference type="GO" id="GO:0004721">
    <property type="term" value="F:phosphoprotein phosphatase activity"/>
    <property type="evidence" value="ECO:0007669"/>
    <property type="project" value="TreeGrafter"/>
</dbReference>
<sequence length="473" mass="50222">MPQQLQTLIVAAPFALMALAAVTMVLFRIYDAVRPLFDNRFAAGVGSGSSRAAADGSVSGGSAAGEDDDEDDEDDDEDGRADVRPGAAAVGGPIARLRARLGARLRTRRRGRCGGAAVSESTKAGDEDLDESTTALLAMLPQAAVVVDRHGEVVRANHAAYTLGVVDDDAIMDDRVREEVRRVLETGERRRFDLTTHTPDSRGADPESALRVQGVTRPNWLKVTVGRIGAFAVILIDDVSGTIRFAQMRDSFIVNVSQQLRKPTQALAQLADSLEDDALDAEQISWNAHQVRASCDRLDHMVADLLLLIEAQEPVMPSSANRVEVARLLADATGIVHDAAARRRVRVDVDCADGLTVNGDAGQLAAAVAKLMHNAVVYSSPGGVVHVAAMPSADGTQALIRVIDQGVGIVKDEQERIFERFYRGSNQTAASRDGIGLGLAIVKHVALAHHGGVTVWSMPGSGATFTLSLPVAL</sequence>
<evidence type="ECO:0000313" key="12">
    <source>
        <dbReference type="Proteomes" id="UP000287470"/>
    </source>
</evidence>
<feature type="domain" description="Histidine kinase" evidence="10">
    <location>
        <begin position="255"/>
        <end position="473"/>
    </location>
</feature>
<evidence type="ECO:0000256" key="1">
    <source>
        <dbReference type="ARBA" id="ARBA00000085"/>
    </source>
</evidence>
<feature type="compositionally biased region" description="Acidic residues" evidence="9">
    <location>
        <begin position="65"/>
        <end position="79"/>
    </location>
</feature>
<dbReference type="Gene3D" id="3.30.565.10">
    <property type="entry name" value="Histidine kinase-like ATPase, C-terminal domain"/>
    <property type="match status" value="1"/>
</dbReference>
<evidence type="ECO:0000313" key="11">
    <source>
        <dbReference type="EMBL" id="RSX58846.1"/>
    </source>
</evidence>
<dbReference type="InterPro" id="IPR003661">
    <property type="entry name" value="HisK_dim/P_dom"/>
</dbReference>